<name>A0ABS2U9F3_9LEPT</name>
<comment type="caution">
    <text evidence="1">The sequence shown here is derived from an EMBL/GenBank/DDBJ whole genome shotgun (WGS) entry which is preliminary data.</text>
</comment>
<dbReference type="SUPFAM" id="SSF56954">
    <property type="entry name" value="Outer membrane efflux proteins (OEP)"/>
    <property type="match status" value="1"/>
</dbReference>
<keyword evidence="2" id="KW-1185">Reference proteome</keyword>
<sequence length="462" mass="52508">MSSPRIYLIILIFYSSFPIFGEGKDVHTVLELIAKEHPEAKSLGHLTHAHQSHSEATGILPDPKIGVAYRNFPTRNGYALNDRPLDTPTMTGVEFSLSQEFPFPGKLGAEQKISKYMEKEASFGYLSGLNRLLGDLLSKLNRYQRVKNKKNLNTKIIQILSAQKNISESYYSSGNVSLAGTLKATVAKTESFEKEIEYDTNLKDLSSQLSYFQIEEKLSFSDLSSLNIEKYFLENEFRILGLKGSLESFATENPEYKSFLTSEKRLKESAKLSKLSLLPETEVFVSYMNRRNQNFAIDRGPLDYRVTDTTEYRGDLFSFGVNVRIPVWSALKWESITGQYEREADAGKESAEKVKMQVISELHRNVELIRGYEKQIEILQKKLIPELERVVRANASLYVPGKASPQDILITQVEVINAQIRKEDLIERKNESILNVLRILSQIYSEPNDGTHSGHEKEGARL</sequence>
<gene>
    <name evidence="1" type="ORF">JWG45_00250</name>
</gene>
<dbReference type="Gene3D" id="1.20.1600.10">
    <property type="entry name" value="Outer membrane efflux proteins (OEP)"/>
    <property type="match status" value="1"/>
</dbReference>
<proteinExistence type="predicted"/>
<accession>A0ABS2U9F3</accession>
<dbReference type="EMBL" id="JAFFPU010000003">
    <property type="protein sequence ID" value="MBM9575570.1"/>
    <property type="molecule type" value="Genomic_DNA"/>
</dbReference>
<organism evidence="1 2">
    <name type="scientific">Leptospira ainlahdjerensis</name>
    <dbReference type="NCBI Taxonomy" id="2810033"/>
    <lineage>
        <taxon>Bacteria</taxon>
        <taxon>Pseudomonadati</taxon>
        <taxon>Spirochaetota</taxon>
        <taxon>Spirochaetia</taxon>
        <taxon>Leptospirales</taxon>
        <taxon>Leptospiraceae</taxon>
        <taxon>Leptospira</taxon>
    </lineage>
</organism>
<dbReference type="RefSeq" id="WP_205277795.1">
    <property type="nucleotide sequence ID" value="NZ_JAFFPU010000003.1"/>
</dbReference>
<protein>
    <submittedName>
        <fullName evidence="1">TolC family protein</fullName>
    </submittedName>
</protein>
<reference evidence="1 2" key="1">
    <citation type="submission" date="2021-02" db="EMBL/GenBank/DDBJ databases">
        <title>Leptospira ainlahdjerensis sp. nov., Leptospira ainazelensis sp. nov., Leptospira abararensis sp. nov. and Leptospira chreensis sp. nov., four new species isolated from water sources in Algeria.</title>
        <authorList>
            <person name="Amara Korba A."/>
            <person name="Kainiu M."/>
            <person name="Vincent A.T."/>
            <person name="Mariet J.-F."/>
            <person name="Veyrier F.J."/>
            <person name="Goarant C."/>
            <person name="Picardeau M."/>
        </authorList>
    </citation>
    <scope>NUCLEOTIDE SEQUENCE [LARGE SCALE GENOMIC DNA]</scope>
    <source>
        <strain evidence="1 2">201903070</strain>
    </source>
</reference>
<evidence type="ECO:0000313" key="2">
    <source>
        <dbReference type="Proteomes" id="UP000724686"/>
    </source>
</evidence>
<evidence type="ECO:0000313" key="1">
    <source>
        <dbReference type="EMBL" id="MBM9575570.1"/>
    </source>
</evidence>
<dbReference type="Proteomes" id="UP000724686">
    <property type="component" value="Unassembled WGS sequence"/>
</dbReference>